<evidence type="ECO:0000256" key="1">
    <source>
        <dbReference type="ARBA" id="ARBA00022801"/>
    </source>
</evidence>
<dbReference type="AlphaFoldDB" id="A0A3B0V2P9"/>
<dbReference type="SUPFAM" id="SSF56317">
    <property type="entry name" value="Carbon-nitrogen hydrolase"/>
    <property type="match status" value="1"/>
</dbReference>
<dbReference type="PANTHER" id="PTHR43674:SF2">
    <property type="entry name" value="BETA-UREIDOPROPIONASE"/>
    <property type="match status" value="1"/>
</dbReference>
<dbReference type="PROSITE" id="PS50263">
    <property type="entry name" value="CN_HYDROLASE"/>
    <property type="match status" value="1"/>
</dbReference>
<sequence>MANIKAGFLQTAPVFGDLEGNVGRVVKRLGRADTEGLELVVLPELFSTGYQFTSKKELRSLAEDLKDGYSVRRLGLLAKDRGMHIVAGIAERSGRDLYNSSVLIGPKGLISVYRKAHLFWNEKSIFCPGDTPPEVVSIGKARLGMMICFDWLFPEVARALALKGADIICHPSNLVLPNCPQAMITRCLENRVFAITANRVGTEDRGGGEALTFIGKSQIVTPDGALLERASGKRAAFAMADIDIAVARDKRITPKNHIFRDRRQDFF</sequence>
<organism evidence="3">
    <name type="scientific">hydrothermal vent metagenome</name>
    <dbReference type="NCBI Taxonomy" id="652676"/>
    <lineage>
        <taxon>unclassified sequences</taxon>
        <taxon>metagenomes</taxon>
        <taxon>ecological metagenomes</taxon>
    </lineage>
</organism>
<dbReference type="InterPro" id="IPR050345">
    <property type="entry name" value="Aliph_Amidase/BUP"/>
</dbReference>
<keyword evidence="1 3" id="KW-0378">Hydrolase</keyword>
<dbReference type="Gene3D" id="3.60.110.10">
    <property type="entry name" value="Carbon-nitrogen hydrolase"/>
    <property type="match status" value="1"/>
</dbReference>
<dbReference type="GO" id="GO:0004040">
    <property type="term" value="F:amidase activity"/>
    <property type="evidence" value="ECO:0007669"/>
    <property type="project" value="UniProtKB-EC"/>
</dbReference>
<accession>A0A3B0V2P9</accession>
<protein>
    <submittedName>
        <fullName evidence="3">Aliphatic amidase AmiE</fullName>
        <ecNumber evidence="3">3.5.1.4</ecNumber>
    </submittedName>
</protein>
<dbReference type="EMBL" id="UOEZ01000006">
    <property type="protein sequence ID" value="VAW34653.1"/>
    <property type="molecule type" value="Genomic_DNA"/>
</dbReference>
<evidence type="ECO:0000313" key="3">
    <source>
        <dbReference type="EMBL" id="VAW34653.1"/>
    </source>
</evidence>
<dbReference type="PANTHER" id="PTHR43674">
    <property type="entry name" value="NITRILASE C965.09-RELATED"/>
    <property type="match status" value="1"/>
</dbReference>
<feature type="domain" description="CN hydrolase" evidence="2">
    <location>
        <begin position="4"/>
        <end position="244"/>
    </location>
</feature>
<proteinExistence type="predicted"/>
<dbReference type="InterPro" id="IPR003010">
    <property type="entry name" value="C-N_Hydrolase"/>
</dbReference>
<name>A0A3B0V2P9_9ZZZZ</name>
<dbReference type="InterPro" id="IPR036526">
    <property type="entry name" value="C-N_Hydrolase_sf"/>
</dbReference>
<dbReference type="EC" id="3.5.1.4" evidence="3"/>
<gene>
    <name evidence="3" type="ORF">MNBD_DELTA02-358</name>
</gene>
<reference evidence="3" key="1">
    <citation type="submission" date="2018-06" db="EMBL/GenBank/DDBJ databases">
        <authorList>
            <person name="Zhirakovskaya E."/>
        </authorList>
    </citation>
    <scope>NUCLEOTIDE SEQUENCE</scope>
</reference>
<dbReference type="Pfam" id="PF00795">
    <property type="entry name" value="CN_hydrolase"/>
    <property type="match status" value="1"/>
</dbReference>
<evidence type="ECO:0000259" key="2">
    <source>
        <dbReference type="PROSITE" id="PS50263"/>
    </source>
</evidence>